<dbReference type="InterPro" id="IPR007849">
    <property type="entry name" value="ATP10"/>
</dbReference>
<comment type="caution">
    <text evidence="2">The sequence shown here is derived from an EMBL/GenBank/DDBJ whole genome shotgun (WGS) entry which is preliminary data.</text>
</comment>
<dbReference type="EMBL" id="LGHE01000032">
    <property type="protein sequence ID" value="KUL03608.1"/>
    <property type="molecule type" value="Genomic_DNA"/>
</dbReference>
<gene>
    <name evidence="1" type="ORF">XD82_0943</name>
    <name evidence="2" type="ORF">XE10_0455</name>
</gene>
<evidence type="ECO:0000313" key="3">
    <source>
        <dbReference type="Proteomes" id="UP000054323"/>
    </source>
</evidence>
<dbReference type="Proteomes" id="UP000054323">
    <property type="component" value="Unassembled WGS sequence"/>
</dbReference>
<evidence type="ECO:0000313" key="2">
    <source>
        <dbReference type="EMBL" id="KUL03608.1"/>
    </source>
</evidence>
<proteinExistence type="predicted"/>
<dbReference type="Pfam" id="PF05176">
    <property type="entry name" value="ATP-synt_10"/>
    <property type="match status" value="1"/>
</dbReference>
<dbReference type="EMBL" id="LGGD01000099">
    <property type="protein sequence ID" value="KUK61827.1"/>
    <property type="molecule type" value="Genomic_DNA"/>
</dbReference>
<dbReference type="PANTHER" id="PTHR28106:SF1">
    <property type="entry name" value="MITOCHONDRIAL ATPASE COMPLEX SUBUNIT ATP10"/>
    <property type="match status" value="1"/>
</dbReference>
<dbReference type="AlphaFoldDB" id="A0A101IYC4"/>
<reference evidence="2" key="1">
    <citation type="journal article" date="2015" name="MBio">
        <title>Genome-resolved metagenomic analysis reveals roles for candidate phyla and other microbial community members in biogeochemical transformations in oil reservoirs.</title>
        <authorList>
            <person name="Hu P."/>
            <person name="Tom L."/>
            <person name="Singh A."/>
            <person name="Thomas B.C."/>
            <person name="Baker B.J."/>
            <person name="Piceno Y.M."/>
            <person name="Andersen G.L."/>
            <person name="Banfield J.F."/>
        </authorList>
    </citation>
    <scope>NUCLEOTIDE SEQUENCE [LARGE SCALE GENOMIC DNA]</scope>
    <source>
        <strain evidence="1">62_101</strain>
        <strain evidence="2">63_41</strain>
    </source>
</reference>
<evidence type="ECO:0000313" key="1">
    <source>
        <dbReference type="EMBL" id="KUK61827.1"/>
    </source>
</evidence>
<protein>
    <submittedName>
        <fullName evidence="2">Uncharacterized protein</fullName>
    </submittedName>
</protein>
<dbReference type="Proteomes" id="UP000054598">
    <property type="component" value="Unassembled WGS sequence"/>
</dbReference>
<dbReference type="PANTHER" id="PTHR28106">
    <property type="entry name" value="MITOCHONDRIAL ATPASE COMPLEX SUBUNIT ATP10"/>
    <property type="match status" value="1"/>
</dbReference>
<name>A0A101IYC4_9EURY</name>
<accession>A0A101IYC4</accession>
<evidence type="ECO:0000313" key="4">
    <source>
        <dbReference type="Proteomes" id="UP000054598"/>
    </source>
</evidence>
<organism evidence="2 4">
    <name type="scientific">Methanoculleus marisnigri</name>
    <dbReference type="NCBI Taxonomy" id="2198"/>
    <lineage>
        <taxon>Archaea</taxon>
        <taxon>Methanobacteriati</taxon>
        <taxon>Methanobacteriota</taxon>
        <taxon>Stenosarchaea group</taxon>
        <taxon>Methanomicrobia</taxon>
        <taxon>Methanomicrobiales</taxon>
        <taxon>Methanomicrobiaceae</taxon>
        <taxon>Methanoculleus</taxon>
    </lineage>
</organism>
<sequence length="173" mass="18421">MNGTAATTEPVPAAIGRTFPTLMATSITGKVVTLPDDARGDASLVVLVFLESAWPMAESWSGPFAGAFTENSRVTTYLVAVVGDSLIGGSLADRIHQGLRGGVSPAQQDRVLTIPGDIERCRRAYAIDDPSLAYIYLLDGRGIIRWMEKGTATPEGLGSLLDTARTMLEPLRE</sequence>
<reference evidence="3 4" key="2">
    <citation type="journal article" date="2015" name="MBio">
        <title>Genome-Resolved Metagenomic Analysis Reveals Roles for Candidate Phyla and Other Microbial Community Members in Biogeochemical Transformations in Oil Reservoirs.</title>
        <authorList>
            <person name="Hu P."/>
            <person name="Tom L."/>
            <person name="Singh A."/>
            <person name="Thomas B.C."/>
            <person name="Baker B.J."/>
            <person name="Piceno Y.M."/>
            <person name="Andersen G.L."/>
            <person name="Banfield J.F."/>
        </authorList>
    </citation>
    <scope>NUCLEOTIDE SEQUENCE [LARGE SCALE GENOMIC DNA]</scope>
</reference>
<dbReference type="PATRIC" id="fig|2198.3.peg.245"/>
<feature type="non-terminal residue" evidence="2">
    <location>
        <position position="1"/>
    </location>
</feature>